<evidence type="ECO:0000256" key="2">
    <source>
        <dbReference type="ARBA" id="ARBA00022692"/>
    </source>
</evidence>
<name>A0A5B8NNI1_9CHRO</name>
<dbReference type="InterPro" id="IPR050469">
    <property type="entry name" value="Diguanylate_Cyclase"/>
</dbReference>
<sequence>MLESIGPFTDFDSAAHHVLTFLRQRLTFDLWAVTRREENDWIMLQVEDHGYGVKEGSVFCWSDSFCSRMVEGEGPCIPPNVSAVQAYLEAPIGRQVSIGAYIGIPIVLSDGSLFGTLCAINTHSMPEAITEELPMLRVLANLLSTILENELKGNDQQRQIERMEAEAMSDVLTELYNRRGWENLLQAEELRCQRYGHPAGIIYIDLDNLKPINDTKGHAAGDKLIYTAGKTIKSALREQDIVARVGGDEFAVLAVECNQRQIKGLVDRITNALEQESIEASVGYAARHSSEGLWVACEKADQKMYECKRDRPRQSRDKKGK</sequence>
<comment type="subcellular location">
    <subcellularLocation>
        <location evidence="1">Membrane</location>
        <topology evidence="1">Multi-pass membrane protein</topology>
    </subcellularLocation>
</comment>
<dbReference type="Gene3D" id="3.30.70.270">
    <property type="match status" value="1"/>
</dbReference>
<dbReference type="SMART" id="SM00065">
    <property type="entry name" value="GAF"/>
    <property type="match status" value="1"/>
</dbReference>
<dbReference type="InterPro" id="IPR029016">
    <property type="entry name" value="GAF-like_dom_sf"/>
</dbReference>
<dbReference type="NCBIfam" id="TIGR00254">
    <property type="entry name" value="GGDEF"/>
    <property type="match status" value="1"/>
</dbReference>
<dbReference type="AlphaFoldDB" id="A0A5B8NNI1"/>
<dbReference type="InterPro" id="IPR029787">
    <property type="entry name" value="Nucleotide_cyclase"/>
</dbReference>
<reference evidence="6" key="1">
    <citation type="submission" date="2019-08" db="EMBL/GenBank/DDBJ databases">
        <title>Carotenoids and Carotenoid Binding Proteins in the Halophilic Cyanobacterium Euhalothece sp. ZM00.</title>
        <authorList>
            <person name="Cho S.M."/>
            <person name="Song J.Y."/>
            <person name="Park Y.-I."/>
        </authorList>
    </citation>
    <scope>NUCLEOTIDE SEQUENCE [LARGE SCALE GENOMIC DNA]</scope>
    <source>
        <strain evidence="6">Z-M001</strain>
    </source>
</reference>
<accession>A0A5B8NNI1</accession>
<dbReference type="CDD" id="cd01949">
    <property type="entry name" value="GGDEF"/>
    <property type="match status" value="1"/>
</dbReference>
<organism evidence="6 7">
    <name type="scientific">Euhalothece natronophila Z-M001</name>
    <dbReference type="NCBI Taxonomy" id="522448"/>
    <lineage>
        <taxon>Bacteria</taxon>
        <taxon>Bacillati</taxon>
        <taxon>Cyanobacteriota</taxon>
        <taxon>Cyanophyceae</taxon>
        <taxon>Oscillatoriophycideae</taxon>
        <taxon>Chroococcales</taxon>
        <taxon>Halothecacae</taxon>
        <taxon>Halothece cluster</taxon>
        <taxon>Euhalothece</taxon>
    </lineage>
</organism>
<evidence type="ECO:0000313" key="6">
    <source>
        <dbReference type="EMBL" id="QDZ40812.1"/>
    </source>
</evidence>
<keyword evidence="7" id="KW-1185">Reference proteome</keyword>
<evidence type="ECO:0000259" key="5">
    <source>
        <dbReference type="PROSITE" id="PS50887"/>
    </source>
</evidence>
<evidence type="ECO:0000256" key="3">
    <source>
        <dbReference type="ARBA" id="ARBA00022989"/>
    </source>
</evidence>
<dbReference type="GO" id="GO:0016020">
    <property type="term" value="C:membrane"/>
    <property type="evidence" value="ECO:0007669"/>
    <property type="project" value="UniProtKB-SubCell"/>
</dbReference>
<dbReference type="PANTHER" id="PTHR45138:SF9">
    <property type="entry name" value="DIGUANYLATE CYCLASE DGCM-RELATED"/>
    <property type="match status" value="1"/>
</dbReference>
<keyword evidence="2" id="KW-0812">Transmembrane</keyword>
<dbReference type="Pfam" id="PF01590">
    <property type="entry name" value="GAF"/>
    <property type="match status" value="1"/>
</dbReference>
<dbReference type="SMART" id="SM00267">
    <property type="entry name" value="GGDEF"/>
    <property type="match status" value="1"/>
</dbReference>
<dbReference type="GO" id="GO:0052621">
    <property type="term" value="F:diguanylate cyclase activity"/>
    <property type="evidence" value="ECO:0007669"/>
    <property type="project" value="TreeGrafter"/>
</dbReference>
<protein>
    <submittedName>
        <fullName evidence="6">Sensor domain-containing diguanylate cyclase</fullName>
    </submittedName>
</protein>
<feature type="domain" description="GGDEF" evidence="5">
    <location>
        <begin position="197"/>
        <end position="321"/>
    </location>
</feature>
<dbReference type="SUPFAM" id="SSF55073">
    <property type="entry name" value="Nucleotide cyclase"/>
    <property type="match status" value="1"/>
</dbReference>
<dbReference type="OrthoDB" id="9812358at2"/>
<dbReference type="SUPFAM" id="SSF55781">
    <property type="entry name" value="GAF domain-like"/>
    <property type="match status" value="1"/>
</dbReference>
<keyword evidence="3" id="KW-1133">Transmembrane helix</keyword>
<dbReference type="EMBL" id="CP042326">
    <property type="protein sequence ID" value="QDZ40812.1"/>
    <property type="molecule type" value="Genomic_DNA"/>
</dbReference>
<dbReference type="InterPro" id="IPR017974">
    <property type="entry name" value="Claudin_CS"/>
</dbReference>
<evidence type="ECO:0000256" key="1">
    <source>
        <dbReference type="ARBA" id="ARBA00004141"/>
    </source>
</evidence>
<gene>
    <name evidence="6" type="ORF">FRE64_13195</name>
</gene>
<evidence type="ECO:0000256" key="4">
    <source>
        <dbReference type="ARBA" id="ARBA00023136"/>
    </source>
</evidence>
<keyword evidence="4" id="KW-0472">Membrane</keyword>
<dbReference type="Proteomes" id="UP000318453">
    <property type="component" value="Chromosome"/>
</dbReference>
<dbReference type="PANTHER" id="PTHR45138">
    <property type="entry name" value="REGULATORY COMPONENTS OF SENSORY TRANSDUCTION SYSTEM"/>
    <property type="match status" value="1"/>
</dbReference>
<dbReference type="Pfam" id="PF00990">
    <property type="entry name" value="GGDEF"/>
    <property type="match status" value="1"/>
</dbReference>
<dbReference type="PROSITE" id="PS50887">
    <property type="entry name" value="GGDEF"/>
    <property type="match status" value="1"/>
</dbReference>
<proteinExistence type="predicted"/>
<dbReference type="RefSeq" id="WP_146296652.1">
    <property type="nucleotide sequence ID" value="NZ_CP042326.1"/>
</dbReference>
<dbReference type="Gene3D" id="3.30.450.40">
    <property type="match status" value="1"/>
</dbReference>
<evidence type="ECO:0000313" key="7">
    <source>
        <dbReference type="Proteomes" id="UP000318453"/>
    </source>
</evidence>
<dbReference type="InterPro" id="IPR000160">
    <property type="entry name" value="GGDEF_dom"/>
</dbReference>
<dbReference type="KEGG" id="enn:FRE64_13195"/>
<dbReference type="InterPro" id="IPR043128">
    <property type="entry name" value="Rev_trsase/Diguanyl_cyclase"/>
</dbReference>
<dbReference type="InterPro" id="IPR003018">
    <property type="entry name" value="GAF"/>
</dbReference>
<dbReference type="PROSITE" id="PS01346">
    <property type="entry name" value="CLAUDIN"/>
    <property type="match status" value="1"/>
</dbReference>